<dbReference type="EMBL" id="BMJO01000002">
    <property type="protein sequence ID" value="GGE47405.1"/>
    <property type="molecule type" value="Genomic_DNA"/>
</dbReference>
<dbReference type="PANTHER" id="PTHR40763">
    <property type="entry name" value="MEMBRANE PROTEIN-RELATED"/>
    <property type="match status" value="1"/>
</dbReference>
<gene>
    <name evidence="4" type="ORF">EV200_104228</name>
    <name evidence="3" type="ORF">GCM10011413_11870</name>
</gene>
<feature type="transmembrane region" description="Helical" evidence="1">
    <location>
        <begin position="64"/>
        <end position="79"/>
    </location>
</feature>
<evidence type="ECO:0000313" key="4">
    <source>
        <dbReference type="EMBL" id="TCO25192.1"/>
    </source>
</evidence>
<reference evidence="3" key="4">
    <citation type="submission" date="2024-05" db="EMBL/GenBank/DDBJ databases">
        <authorList>
            <person name="Sun Q."/>
            <person name="Zhou Y."/>
        </authorList>
    </citation>
    <scope>NUCLEOTIDE SEQUENCE</scope>
    <source>
        <strain evidence="3">CGMCC 1.15644</strain>
    </source>
</reference>
<evidence type="ECO:0000313" key="3">
    <source>
        <dbReference type="EMBL" id="GGE47405.1"/>
    </source>
</evidence>
<evidence type="ECO:0000256" key="1">
    <source>
        <dbReference type="SAM" id="Phobius"/>
    </source>
</evidence>
<dbReference type="AlphaFoldDB" id="A0A4R2HCU4"/>
<comment type="caution">
    <text evidence="4">The sequence shown here is derived from an EMBL/GenBank/DDBJ whole genome shotgun (WGS) entry which is preliminary data.</text>
</comment>
<dbReference type="EMBL" id="SLWO01000004">
    <property type="protein sequence ID" value="TCO25192.1"/>
    <property type="molecule type" value="Genomic_DNA"/>
</dbReference>
<dbReference type="PANTHER" id="PTHR40763:SF5">
    <property type="entry name" value="MEMBRANE PROTEIN"/>
    <property type="match status" value="1"/>
</dbReference>
<feature type="transmembrane region" description="Helical" evidence="1">
    <location>
        <begin position="91"/>
        <end position="109"/>
    </location>
</feature>
<feature type="transmembrane region" description="Helical" evidence="1">
    <location>
        <begin position="12"/>
        <end position="32"/>
    </location>
</feature>
<feature type="domain" description="LiaF transmembrane" evidence="2">
    <location>
        <begin position="18"/>
        <end position="110"/>
    </location>
</feature>
<name>A0A4R2HCU4_9SPHI</name>
<reference evidence="4 5" key="3">
    <citation type="submission" date="2019-03" db="EMBL/GenBank/DDBJ databases">
        <title>Genomic Encyclopedia of Type Strains, Phase IV (KMG-IV): sequencing the most valuable type-strain genomes for metagenomic binning, comparative biology and taxonomic classification.</title>
        <authorList>
            <person name="Goeker M."/>
        </authorList>
    </citation>
    <scope>NUCLEOTIDE SEQUENCE [LARGE SCALE GENOMIC DNA]</scope>
    <source>
        <strain evidence="4 5">DSM 103236</strain>
    </source>
</reference>
<reference evidence="3" key="1">
    <citation type="journal article" date="2014" name="Int. J. Syst. Evol. Microbiol.">
        <title>Complete genome of a new Firmicutes species belonging to the dominant human colonic microbiota ('Ruminococcus bicirculans') reveals two chromosomes and a selective capacity to utilize plant glucans.</title>
        <authorList>
            <consortium name="NISC Comparative Sequencing Program"/>
            <person name="Wegmann U."/>
            <person name="Louis P."/>
            <person name="Goesmann A."/>
            <person name="Henrissat B."/>
            <person name="Duncan S.H."/>
            <person name="Flint H.J."/>
        </authorList>
    </citation>
    <scope>NUCLEOTIDE SEQUENCE</scope>
    <source>
        <strain evidence="3">CGMCC 1.15644</strain>
    </source>
</reference>
<feature type="transmembrane region" description="Helical" evidence="1">
    <location>
        <begin position="38"/>
        <end position="57"/>
    </location>
</feature>
<dbReference type="InterPro" id="IPR054331">
    <property type="entry name" value="LiaF_TM"/>
</dbReference>
<keyword evidence="1" id="KW-0472">Membrane</keyword>
<protein>
    <submittedName>
        <fullName evidence="4">Cell wall-active antibiotic response 4TMS protein YvqF</fullName>
    </submittedName>
    <submittedName>
        <fullName evidence="3">Membrane protein</fullName>
    </submittedName>
</protein>
<dbReference type="OrthoDB" id="129627at2"/>
<accession>A0A4R2HCU4</accession>
<dbReference type="RefSeq" id="WP_132532739.1">
    <property type="nucleotide sequence ID" value="NZ_BMJO01000002.1"/>
</dbReference>
<evidence type="ECO:0000313" key="5">
    <source>
        <dbReference type="Proteomes" id="UP000295684"/>
    </source>
</evidence>
<organism evidence="4 5">
    <name type="scientific">Pedobacter psychrotolerans</name>
    <dbReference type="NCBI Taxonomy" id="1843235"/>
    <lineage>
        <taxon>Bacteria</taxon>
        <taxon>Pseudomonadati</taxon>
        <taxon>Bacteroidota</taxon>
        <taxon>Sphingobacteriia</taxon>
        <taxon>Sphingobacteriales</taxon>
        <taxon>Sphingobacteriaceae</taxon>
        <taxon>Pedobacter</taxon>
    </lineage>
</organism>
<evidence type="ECO:0000259" key="2">
    <source>
        <dbReference type="Pfam" id="PF22570"/>
    </source>
</evidence>
<reference evidence="6" key="2">
    <citation type="journal article" date="2019" name="Int. J. Syst. Evol. Microbiol.">
        <title>The Global Catalogue of Microorganisms (GCM) 10K type strain sequencing project: providing services to taxonomists for standard genome sequencing and annotation.</title>
        <authorList>
            <consortium name="The Broad Institute Genomics Platform"/>
            <consortium name="The Broad Institute Genome Sequencing Center for Infectious Disease"/>
            <person name="Wu L."/>
            <person name="Ma J."/>
        </authorList>
    </citation>
    <scope>NUCLEOTIDE SEQUENCE [LARGE SCALE GENOMIC DNA]</scope>
    <source>
        <strain evidence="6">CGMCC 1.15644</strain>
    </source>
</reference>
<proteinExistence type="predicted"/>
<sequence>MENINHNNSQNTSGRVVGGLVIAAIGIIFLLNNLGLDIPEWVFSIWSLLIVLGIYIGIRRNFKGIGWLVLVLIGSYNTIDRMGFDLDLSKYALGFGLVIIGGFLILRPNDRIKVKRKMKAKFKDQFNAVGADEETFKTADQHASDNDIIDVVAVFGGNTQTVYSKNFKGGDISAVFGGADIIMTQADFAETASLDVTAIFGGIKLIVPQNWAIKSNVTAIFGSVEDKRSHLTPTGDIQKTLILDGTAMFGGIEIKSF</sequence>
<dbReference type="Proteomes" id="UP000295684">
    <property type="component" value="Unassembled WGS sequence"/>
</dbReference>
<keyword evidence="1" id="KW-0812">Transmembrane</keyword>
<evidence type="ECO:0000313" key="6">
    <source>
        <dbReference type="Proteomes" id="UP000622648"/>
    </source>
</evidence>
<dbReference type="Proteomes" id="UP000622648">
    <property type="component" value="Unassembled WGS sequence"/>
</dbReference>
<keyword evidence="1" id="KW-1133">Transmembrane helix</keyword>
<dbReference type="Pfam" id="PF22570">
    <property type="entry name" value="LiaF-TM"/>
    <property type="match status" value="1"/>
</dbReference>
<keyword evidence="6" id="KW-1185">Reference proteome</keyword>